<dbReference type="InterPro" id="IPR050469">
    <property type="entry name" value="Diguanylate_Cyclase"/>
</dbReference>
<dbReference type="InterPro" id="IPR000160">
    <property type="entry name" value="GGDEF_dom"/>
</dbReference>
<keyword evidence="6" id="KW-1185">Reference proteome</keyword>
<proteinExistence type="predicted"/>
<dbReference type="Proteomes" id="UP001157133">
    <property type="component" value="Unassembled WGS sequence"/>
</dbReference>
<feature type="transmembrane region" description="Helical" evidence="3">
    <location>
        <begin position="21"/>
        <end position="39"/>
    </location>
</feature>
<keyword evidence="3" id="KW-0472">Membrane</keyword>
<sequence length="424" mass="48119">MAFFSKWIETSKLSLSILYRILMFSGLFTLVLTSVQLYIDYQKRLNQTLADAELVLESTRNSLTRAVYELNREQTNDIVSGLMKLPYYDSIKVLDSERGVVTYQENQTRKIARIETLTLIFNFSGQEIIVGSIEYGISTHQADSAIAENIYIVLLSQFIKTFFASLFIMYIIHRLVTRHIYDIANWLNTFKPEDSFTPLESLVAHDDKNEMLRLKAAINSMGKKVHEQTTSLESLVAKRTEALIQANTKLEALAFTDSLTGISNRAAFFNSASEELERSRRLNYEVGLMMIDVDHFKAINDNFGHDIGDEILQIIAKSMQGCLRKQDTLARIGGEEFSIITPGADKQGMHNLADRLQQAIANNDYSMLGKHKRVTVSIGYTKISADETMKTALKRADQHLYTAKANGRNQFVTDKELVYKLVNS</sequence>
<dbReference type="SMART" id="SM00267">
    <property type="entry name" value="GGDEF"/>
    <property type="match status" value="1"/>
</dbReference>
<comment type="catalytic activity">
    <reaction evidence="2">
        <text>2 GTP = 3',3'-c-di-GMP + 2 diphosphate</text>
        <dbReference type="Rhea" id="RHEA:24898"/>
        <dbReference type="ChEBI" id="CHEBI:33019"/>
        <dbReference type="ChEBI" id="CHEBI:37565"/>
        <dbReference type="ChEBI" id="CHEBI:58805"/>
        <dbReference type="EC" id="2.7.7.65"/>
    </reaction>
</comment>
<dbReference type="EC" id="2.7.7.65" evidence="1"/>
<dbReference type="RefSeq" id="WP_284208375.1">
    <property type="nucleotide sequence ID" value="NZ_BSSU01000012.1"/>
</dbReference>
<dbReference type="NCBIfam" id="TIGR00254">
    <property type="entry name" value="GGDEF"/>
    <property type="match status" value="1"/>
</dbReference>
<feature type="transmembrane region" description="Helical" evidence="3">
    <location>
        <begin position="150"/>
        <end position="172"/>
    </location>
</feature>
<accession>A0ABQ6H892</accession>
<evidence type="ECO:0000313" key="5">
    <source>
        <dbReference type="EMBL" id="GLX82982.1"/>
    </source>
</evidence>
<evidence type="ECO:0000256" key="3">
    <source>
        <dbReference type="SAM" id="Phobius"/>
    </source>
</evidence>
<evidence type="ECO:0000256" key="1">
    <source>
        <dbReference type="ARBA" id="ARBA00012528"/>
    </source>
</evidence>
<feature type="domain" description="GGDEF" evidence="4">
    <location>
        <begin position="284"/>
        <end position="416"/>
    </location>
</feature>
<keyword evidence="3" id="KW-1133">Transmembrane helix</keyword>
<protein>
    <recommendedName>
        <fullName evidence="1">diguanylate cyclase</fullName>
        <ecNumber evidence="1">2.7.7.65</ecNumber>
    </recommendedName>
</protein>
<reference evidence="5 6" key="1">
    <citation type="submission" date="2023-03" db="EMBL/GenBank/DDBJ databases">
        <title>Draft genome sequence of Thalassotalea eurytherma JCM 18482T.</title>
        <authorList>
            <person name="Sawabe T."/>
        </authorList>
    </citation>
    <scope>NUCLEOTIDE SEQUENCE [LARGE SCALE GENOMIC DNA]</scope>
    <source>
        <strain evidence="5 6">JCM 18482</strain>
    </source>
</reference>
<dbReference type="PANTHER" id="PTHR45138">
    <property type="entry name" value="REGULATORY COMPONENTS OF SENSORY TRANSDUCTION SYSTEM"/>
    <property type="match status" value="1"/>
</dbReference>
<evidence type="ECO:0000259" key="4">
    <source>
        <dbReference type="PROSITE" id="PS50887"/>
    </source>
</evidence>
<dbReference type="PROSITE" id="PS50887">
    <property type="entry name" value="GGDEF"/>
    <property type="match status" value="1"/>
</dbReference>
<evidence type="ECO:0000313" key="6">
    <source>
        <dbReference type="Proteomes" id="UP001157133"/>
    </source>
</evidence>
<dbReference type="Pfam" id="PF00990">
    <property type="entry name" value="GGDEF"/>
    <property type="match status" value="1"/>
</dbReference>
<dbReference type="CDD" id="cd01949">
    <property type="entry name" value="GGDEF"/>
    <property type="match status" value="1"/>
</dbReference>
<dbReference type="InterPro" id="IPR029787">
    <property type="entry name" value="Nucleotide_cyclase"/>
</dbReference>
<comment type="caution">
    <text evidence="5">The sequence shown here is derived from an EMBL/GenBank/DDBJ whole genome shotgun (WGS) entry which is preliminary data.</text>
</comment>
<dbReference type="EMBL" id="BSSU01000012">
    <property type="protein sequence ID" value="GLX82982.1"/>
    <property type="molecule type" value="Genomic_DNA"/>
</dbReference>
<dbReference type="InterPro" id="IPR043128">
    <property type="entry name" value="Rev_trsase/Diguanyl_cyclase"/>
</dbReference>
<dbReference type="SUPFAM" id="SSF55073">
    <property type="entry name" value="Nucleotide cyclase"/>
    <property type="match status" value="1"/>
</dbReference>
<gene>
    <name evidence="5" type="ORF">theurythT_24340</name>
</gene>
<name>A0ABQ6H892_9GAMM</name>
<evidence type="ECO:0000256" key="2">
    <source>
        <dbReference type="ARBA" id="ARBA00034247"/>
    </source>
</evidence>
<dbReference type="PANTHER" id="PTHR45138:SF9">
    <property type="entry name" value="DIGUANYLATE CYCLASE DGCM-RELATED"/>
    <property type="match status" value="1"/>
</dbReference>
<dbReference type="Gene3D" id="3.30.70.270">
    <property type="match status" value="1"/>
</dbReference>
<organism evidence="5 6">
    <name type="scientific">Thalassotalea eurytherma</name>
    <dbReference type="NCBI Taxonomy" id="1144278"/>
    <lineage>
        <taxon>Bacteria</taxon>
        <taxon>Pseudomonadati</taxon>
        <taxon>Pseudomonadota</taxon>
        <taxon>Gammaproteobacteria</taxon>
        <taxon>Alteromonadales</taxon>
        <taxon>Colwelliaceae</taxon>
        <taxon>Thalassotalea</taxon>
    </lineage>
</organism>
<keyword evidence="3" id="KW-0812">Transmembrane</keyword>